<evidence type="ECO:0000313" key="1">
    <source>
        <dbReference type="EMBL" id="KKN09412.1"/>
    </source>
</evidence>
<dbReference type="AlphaFoldDB" id="A0A0F9NBV3"/>
<accession>A0A0F9NBV3</accession>
<reference evidence="1" key="1">
    <citation type="journal article" date="2015" name="Nature">
        <title>Complex archaea that bridge the gap between prokaryotes and eukaryotes.</title>
        <authorList>
            <person name="Spang A."/>
            <person name="Saw J.H."/>
            <person name="Jorgensen S.L."/>
            <person name="Zaremba-Niedzwiedzka K."/>
            <person name="Martijn J."/>
            <person name="Lind A.E."/>
            <person name="van Eijk R."/>
            <person name="Schleper C."/>
            <person name="Guy L."/>
            <person name="Ettema T.J."/>
        </authorList>
    </citation>
    <scope>NUCLEOTIDE SEQUENCE</scope>
</reference>
<gene>
    <name evidence="1" type="ORF">LCGC14_1046900</name>
</gene>
<dbReference type="EMBL" id="LAZR01004350">
    <property type="protein sequence ID" value="KKN09412.1"/>
    <property type="molecule type" value="Genomic_DNA"/>
</dbReference>
<sequence>MAQVSQAERYVNGVCGQTFTAGSAPDGVVSATLEMARYYMNIQMLTDGHIKEFEIRLSFILKLCEEYLKPHHVTIDYASSSQDFDLRRLRDY</sequence>
<proteinExistence type="predicted"/>
<organism evidence="1">
    <name type="scientific">marine sediment metagenome</name>
    <dbReference type="NCBI Taxonomy" id="412755"/>
    <lineage>
        <taxon>unclassified sequences</taxon>
        <taxon>metagenomes</taxon>
        <taxon>ecological metagenomes</taxon>
    </lineage>
</organism>
<comment type="caution">
    <text evidence="1">The sequence shown here is derived from an EMBL/GenBank/DDBJ whole genome shotgun (WGS) entry which is preliminary data.</text>
</comment>
<protein>
    <submittedName>
        <fullName evidence="1">Uncharacterized protein</fullName>
    </submittedName>
</protein>
<name>A0A0F9NBV3_9ZZZZ</name>